<gene>
    <name evidence="2" type="primary">ORF44014</name>
</gene>
<evidence type="ECO:0000313" key="2">
    <source>
        <dbReference type="EMBL" id="CEK62040.1"/>
    </source>
</evidence>
<dbReference type="EMBL" id="HACG01015175">
    <property type="protein sequence ID" value="CEK62040.1"/>
    <property type="molecule type" value="Transcribed_RNA"/>
</dbReference>
<feature type="region of interest" description="Disordered" evidence="1">
    <location>
        <begin position="1"/>
        <end position="69"/>
    </location>
</feature>
<protein>
    <submittedName>
        <fullName evidence="2">Uncharacterized protein</fullName>
    </submittedName>
</protein>
<name>A0A0B6Z2X6_9EUPU</name>
<organism evidence="2">
    <name type="scientific">Arion vulgaris</name>
    <dbReference type="NCBI Taxonomy" id="1028688"/>
    <lineage>
        <taxon>Eukaryota</taxon>
        <taxon>Metazoa</taxon>
        <taxon>Spiralia</taxon>
        <taxon>Lophotrochozoa</taxon>
        <taxon>Mollusca</taxon>
        <taxon>Gastropoda</taxon>
        <taxon>Heterobranchia</taxon>
        <taxon>Euthyneura</taxon>
        <taxon>Panpulmonata</taxon>
        <taxon>Eupulmonata</taxon>
        <taxon>Stylommatophora</taxon>
        <taxon>Helicina</taxon>
        <taxon>Arionoidea</taxon>
        <taxon>Arionidae</taxon>
        <taxon>Arion</taxon>
    </lineage>
</organism>
<dbReference type="AlphaFoldDB" id="A0A0B6Z2X6"/>
<reference evidence="2" key="1">
    <citation type="submission" date="2014-12" db="EMBL/GenBank/DDBJ databases">
        <title>Insight into the proteome of Arion vulgaris.</title>
        <authorList>
            <person name="Aradska J."/>
            <person name="Bulat T."/>
            <person name="Smidak R."/>
            <person name="Sarate P."/>
            <person name="Gangsoo J."/>
            <person name="Sialana F."/>
            <person name="Bilban M."/>
            <person name="Lubec G."/>
        </authorList>
    </citation>
    <scope>NUCLEOTIDE SEQUENCE</scope>
    <source>
        <tissue evidence="2">Skin</tissue>
    </source>
</reference>
<evidence type="ECO:0000256" key="1">
    <source>
        <dbReference type="SAM" id="MobiDB-lite"/>
    </source>
</evidence>
<proteinExistence type="predicted"/>
<sequence>MIQNKSKYNDKVPNPMTSKENNSETKESKKNKKMNVASVEMNDNVDGSNFGNDHESLGEELEEVPVFYK</sequence>
<accession>A0A0B6Z2X6</accession>